<feature type="binding site" evidence="12">
    <location>
        <position position="195"/>
    </location>
    <ligand>
        <name>a purine D-ribonucleoside</name>
        <dbReference type="ChEBI" id="CHEBI:142355"/>
    </ligand>
</feature>
<reference evidence="14 15" key="1">
    <citation type="submission" date="2019-11" db="EMBL/GenBank/DDBJ databases">
        <authorList>
            <person name="Cao P."/>
        </authorList>
    </citation>
    <scope>NUCLEOTIDE SEQUENCE [LARGE SCALE GENOMIC DNA]</scope>
    <source>
        <strain evidence="14 15">NEAU-AAG5</strain>
    </source>
</reference>
<dbReference type="CDD" id="cd09009">
    <property type="entry name" value="PNP-EcPNPII_like"/>
    <property type="match status" value="1"/>
</dbReference>
<dbReference type="PANTHER" id="PTHR11904">
    <property type="entry name" value="METHYLTHIOADENOSINE/PURINE NUCLEOSIDE PHOSPHORYLASE"/>
    <property type="match status" value="1"/>
</dbReference>
<evidence type="ECO:0000259" key="13">
    <source>
        <dbReference type="Pfam" id="PF01048"/>
    </source>
</evidence>
<dbReference type="GO" id="GO:0009116">
    <property type="term" value="P:nucleoside metabolic process"/>
    <property type="evidence" value="ECO:0007669"/>
    <property type="project" value="UniProtKB-UniRule"/>
</dbReference>
<evidence type="ECO:0000256" key="11">
    <source>
        <dbReference type="PIRNR" id="PIRNR000477"/>
    </source>
</evidence>
<accession>A0A7K1L7J0</accession>
<feature type="binding site" evidence="12">
    <location>
        <position position="125"/>
    </location>
    <ligand>
        <name>phosphate</name>
        <dbReference type="ChEBI" id="CHEBI:43474"/>
    </ligand>
</feature>
<evidence type="ECO:0000313" key="15">
    <source>
        <dbReference type="Proteomes" id="UP000432015"/>
    </source>
</evidence>
<comment type="function">
    <text evidence="1">The purine nucleoside phosphorylases catalyze the phosphorolytic breakdown of the N-glycosidic bond in the beta-(deoxy)ribonucleoside molecules, with the formation of the corresponding free purine bases and pentose-1-phosphate. Cleaves guanosine, inosine, 2'-deoxyguanosine and 2'-deoxyinosine.</text>
</comment>
<feature type="binding site" evidence="12">
    <location>
        <position position="237"/>
    </location>
    <ligand>
        <name>a purine D-ribonucleoside</name>
        <dbReference type="ChEBI" id="CHEBI:142355"/>
    </ligand>
</feature>
<feature type="domain" description="Nucleoside phosphorylase" evidence="13">
    <location>
        <begin position="35"/>
        <end position="271"/>
    </location>
</feature>
<sequence>MFGDSLSDVSNDAFALARDAADALRARTSIDSFDVALVMGSGWVPAADALGDPVTEVPVTDLPGFAPPAVEGHAGKIRVVECGGHRTLVFLGRTHLYEGRGPAAVVHGVRTAVAAGARTIVLTNAAGGLRPEHQRVGDPVLISDHLNLSGANPMTGASFLDLTEAYSGRLRALAKEVDPSLPEGVYAALRGPTYETPAEVRMLRTLGADIVGMSTVLETVAAREGGADVLGISLVTNIAAGLSDEPLDHEEVLEAGRASAGRMGALLRTVLSKL</sequence>
<feature type="binding site" evidence="12">
    <location>
        <position position="73"/>
    </location>
    <ligand>
        <name>phosphate</name>
        <dbReference type="ChEBI" id="CHEBI:43474"/>
    </ligand>
</feature>
<dbReference type="PANTHER" id="PTHR11904:SF9">
    <property type="entry name" value="PURINE NUCLEOSIDE PHOSPHORYLASE-RELATED"/>
    <property type="match status" value="1"/>
</dbReference>
<keyword evidence="15" id="KW-1185">Reference proteome</keyword>
<gene>
    <name evidence="14" type="ORF">GNZ18_27970</name>
</gene>
<evidence type="ECO:0000256" key="2">
    <source>
        <dbReference type="ARBA" id="ARBA00005058"/>
    </source>
</evidence>
<comment type="pathway">
    <text evidence="2 11">Purine metabolism; purine nucleoside salvage.</text>
</comment>
<dbReference type="SUPFAM" id="SSF53167">
    <property type="entry name" value="Purine and uridine phosphorylases"/>
    <property type="match status" value="1"/>
</dbReference>
<dbReference type="InterPro" id="IPR011268">
    <property type="entry name" value="Purine_phosphorylase"/>
</dbReference>
<dbReference type="EMBL" id="WOFH01000011">
    <property type="protein sequence ID" value="MUN40407.1"/>
    <property type="molecule type" value="Genomic_DNA"/>
</dbReference>
<keyword evidence="8 11" id="KW-0808">Transferase</keyword>
<evidence type="ECO:0000256" key="12">
    <source>
        <dbReference type="PIRSR" id="PIRSR000477-2"/>
    </source>
</evidence>
<dbReference type="GO" id="GO:0005737">
    <property type="term" value="C:cytoplasm"/>
    <property type="evidence" value="ECO:0007669"/>
    <property type="project" value="TreeGrafter"/>
</dbReference>
<dbReference type="PIRSF" id="PIRSF000477">
    <property type="entry name" value="PurNPase"/>
    <property type="match status" value="1"/>
</dbReference>
<comment type="subunit">
    <text evidence="4">Homotrimer.</text>
</comment>
<evidence type="ECO:0000256" key="7">
    <source>
        <dbReference type="ARBA" id="ARBA00022676"/>
    </source>
</evidence>
<comment type="similarity">
    <text evidence="3 11">Belongs to the PNP/MTAP phosphorylase family.</text>
</comment>
<evidence type="ECO:0000256" key="10">
    <source>
        <dbReference type="ARBA" id="ARBA00048556"/>
    </source>
</evidence>
<evidence type="ECO:0000256" key="5">
    <source>
        <dbReference type="ARBA" id="ARBA00011886"/>
    </source>
</evidence>
<dbReference type="InterPro" id="IPR035994">
    <property type="entry name" value="Nucleoside_phosphorylase_sf"/>
</dbReference>
<keyword evidence="7 11" id="KW-0328">Glycosyltransferase</keyword>
<dbReference type="InterPro" id="IPR011269">
    <property type="entry name" value="PUNP"/>
</dbReference>
<comment type="caution">
    <text evidence="14">The sequence shown here is derived from an EMBL/GenBank/DDBJ whole genome shotgun (WGS) entry which is preliminary data.</text>
</comment>
<feature type="binding site" evidence="12">
    <location>
        <begin position="93"/>
        <end position="95"/>
    </location>
    <ligand>
        <name>phosphate</name>
        <dbReference type="ChEBI" id="CHEBI:43474"/>
    </ligand>
</feature>
<comment type="catalytic activity">
    <reaction evidence="10">
        <text>a purine 2'-deoxy-D-ribonucleoside + phosphate = a purine nucleobase + 2-deoxy-alpha-D-ribose 1-phosphate</text>
        <dbReference type="Rhea" id="RHEA:36431"/>
        <dbReference type="ChEBI" id="CHEBI:26386"/>
        <dbReference type="ChEBI" id="CHEBI:43474"/>
        <dbReference type="ChEBI" id="CHEBI:57259"/>
        <dbReference type="ChEBI" id="CHEBI:142361"/>
        <dbReference type="EC" id="2.4.2.1"/>
    </reaction>
</comment>
<dbReference type="InterPro" id="IPR000845">
    <property type="entry name" value="Nucleoside_phosphorylase_d"/>
</dbReference>
<evidence type="ECO:0000256" key="9">
    <source>
        <dbReference type="ARBA" id="ARBA00031036"/>
    </source>
</evidence>
<dbReference type="EC" id="2.4.2.1" evidence="5 11"/>
<name>A0A7K1L7J0_9ACTN</name>
<evidence type="ECO:0000256" key="4">
    <source>
        <dbReference type="ARBA" id="ARBA00011233"/>
    </source>
</evidence>
<protein>
    <recommendedName>
        <fullName evidence="6 11">Purine nucleoside phosphorylase</fullName>
        <ecNumber evidence="5 11">2.4.2.1</ecNumber>
    </recommendedName>
    <alternativeName>
        <fullName evidence="9 11">Inosine-guanosine phosphorylase</fullName>
    </alternativeName>
</protein>
<evidence type="ECO:0000313" key="14">
    <source>
        <dbReference type="EMBL" id="MUN40407.1"/>
    </source>
</evidence>
<evidence type="ECO:0000256" key="6">
    <source>
        <dbReference type="ARBA" id="ARBA00013834"/>
    </source>
</evidence>
<dbReference type="NCBIfam" id="TIGR01698">
    <property type="entry name" value="PUNP"/>
    <property type="match status" value="1"/>
</dbReference>
<proteinExistence type="inferred from homology"/>
<dbReference type="NCBIfam" id="NF006054">
    <property type="entry name" value="PRK08202.1"/>
    <property type="match status" value="1"/>
</dbReference>
<evidence type="ECO:0000256" key="3">
    <source>
        <dbReference type="ARBA" id="ARBA00006751"/>
    </source>
</evidence>
<organism evidence="14 15">
    <name type="scientific">Actinomadura litoris</name>
    <dbReference type="NCBI Taxonomy" id="2678616"/>
    <lineage>
        <taxon>Bacteria</taxon>
        <taxon>Bacillati</taxon>
        <taxon>Actinomycetota</taxon>
        <taxon>Actinomycetes</taxon>
        <taxon>Streptosporangiales</taxon>
        <taxon>Thermomonosporaceae</taxon>
        <taxon>Actinomadura</taxon>
    </lineage>
</organism>
<evidence type="ECO:0000256" key="1">
    <source>
        <dbReference type="ARBA" id="ARBA00002678"/>
    </source>
</evidence>
<evidence type="ECO:0000256" key="8">
    <source>
        <dbReference type="ARBA" id="ARBA00022679"/>
    </source>
</evidence>
<dbReference type="GO" id="GO:0004731">
    <property type="term" value="F:purine-nucleoside phosphorylase activity"/>
    <property type="evidence" value="ECO:0007669"/>
    <property type="project" value="UniProtKB-UniRule"/>
</dbReference>
<dbReference type="Pfam" id="PF01048">
    <property type="entry name" value="PNP_UDP_1"/>
    <property type="match status" value="1"/>
</dbReference>
<dbReference type="NCBIfam" id="TIGR01697">
    <property type="entry name" value="PNPH-PUNA-XAPA"/>
    <property type="match status" value="1"/>
</dbReference>
<feature type="binding site" evidence="12">
    <location>
        <position position="214"/>
    </location>
    <ligand>
        <name>phosphate</name>
        <dbReference type="ChEBI" id="CHEBI:43474"/>
    </ligand>
</feature>
<dbReference type="UniPathway" id="UPA00606"/>
<dbReference type="Gene3D" id="3.40.50.1580">
    <property type="entry name" value="Nucleoside phosphorylase domain"/>
    <property type="match status" value="1"/>
</dbReference>
<dbReference type="AlphaFoldDB" id="A0A7K1L7J0"/>
<dbReference type="Proteomes" id="UP000432015">
    <property type="component" value="Unassembled WGS sequence"/>
</dbReference>
<feature type="binding site" evidence="12">
    <location>
        <position position="41"/>
    </location>
    <ligand>
        <name>phosphate</name>
        <dbReference type="ChEBI" id="CHEBI:43474"/>
    </ligand>
</feature>